<dbReference type="AlphaFoldDB" id="A0A0A8ZAZ7"/>
<dbReference type="EMBL" id="GBRH01263037">
    <property type="protein sequence ID" value="JAD34858.1"/>
    <property type="molecule type" value="Transcribed_RNA"/>
</dbReference>
<proteinExistence type="predicted"/>
<name>A0A0A8ZAZ7_ARUDO</name>
<organism evidence="1">
    <name type="scientific">Arundo donax</name>
    <name type="common">Giant reed</name>
    <name type="synonym">Donax arundinaceus</name>
    <dbReference type="NCBI Taxonomy" id="35708"/>
    <lineage>
        <taxon>Eukaryota</taxon>
        <taxon>Viridiplantae</taxon>
        <taxon>Streptophyta</taxon>
        <taxon>Embryophyta</taxon>
        <taxon>Tracheophyta</taxon>
        <taxon>Spermatophyta</taxon>
        <taxon>Magnoliopsida</taxon>
        <taxon>Liliopsida</taxon>
        <taxon>Poales</taxon>
        <taxon>Poaceae</taxon>
        <taxon>PACMAD clade</taxon>
        <taxon>Arundinoideae</taxon>
        <taxon>Arundineae</taxon>
        <taxon>Arundo</taxon>
    </lineage>
</organism>
<reference evidence="1" key="2">
    <citation type="journal article" date="2015" name="Data Brief">
        <title>Shoot transcriptome of the giant reed, Arundo donax.</title>
        <authorList>
            <person name="Barrero R.A."/>
            <person name="Guerrero F.D."/>
            <person name="Moolhuijzen P."/>
            <person name="Goolsby J.A."/>
            <person name="Tidwell J."/>
            <person name="Bellgard S.E."/>
            <person name="Bellgard M.I."/>
        </authorList>
    </citation>
    <scope>NUCLEOTIDE SEQUENCE</scope>
    <source>
        <tissue evidence="1">Shoot tissue taken approximately 20 cm above the soil surface</tissue>
    </source>
</reference>
<accession>A0A0A8ZAZ7</accession>
<protein>
    <submittedName>
        <fullName evidence="1">Uncharacterized protein</fullName>
    </submittedName>
</protein>
<sequence length="32" mass="3947">MFQNFHHFVSHSIKSYARKSHNLDIYFVVQKH</sequence>
<reference evidence="1" key="1">
    <citation type="submission" date="2014-09" db="EMBL/GenBank/DDBJ databases">
        <authorList>
            <person name="Magalhaes I.L.F."/>
            <person name="Oliveira U."/>
            <person name="Santos F.R."/>
            <person name="Vidigal T.H.D.A."/>
            <person name="Brescovit A.D."/>
            <person name="Santos A.J."/>
        </authorList>
    </citation>
    <scope>NUCLEOTIDE SEQUENCE</scope>
    <source>
        <tissue evidence="1">Shoot tissue taken approximately 20 cm above the soil surface</tissue>
    </source>
</reference>
<evidence type="ECO:0000313" key="1">
    <source>
        <dbReference type="EMBL" id="JAD34858.1"/>
    </source>
</evidence>